<comment type="catalytic activity">
    <reaction evidence="1">
        <text>adenosine(4) in tRNA(His) + S-adenosyl-L-methionine = 2'-O-methyladenosine(4) in tRNA(His) + S-adenosyl-L-homocysteine + H(+)</text>
        <dbReference type="Rhea" id="RHEA:43196"/>
        <dbReference type="Rhea" id="RHEA-COMP:10401"/>
        <dbReference type="Rhea" id="RHEA-COMP:10402"/>
        <dbReference type="ChEBI" id="CHEBI:15378"/>
        <dbReference type="ChEBI" id="CHEBI:57856"/>
        <dbReference type="ChEBI" id="CHEBI:59789"/>
        <dbReference type="ChEBI" id="CHEBI:74411"/>
        <dbReference type="ChEBI" id="CHEBI:74477"/>
        <dbReference type="EC" id="2.1.1.225"/>
    </reaction>
</comment>
<dbReference type="GO" id="GO:0030488">
    <property type="term" value="P:tRNA methylation"/>
    <property type="evidence" value="ECO:0007669"/>
    <property type="project" value="InterPro"/>
</dbReference>
<keyword evidence="1" id="KW-0819">tRNA processing</keyword>
<comment type="similarity">
    <text evidence="1">Belongs to the methyltransferase TRM13 family.</text>
</comment>
<dbReference type="GO" id="GO:0008270">
    <property type="term" value="F:zinc ion binding"/>
    <property type="evidence" value="ECO:0007669"/>
    <property type="project" value="UniProtKB-KW"/>
</dbReference>
<evidence type="ECO:0000313" key="3">
    <source>
        <dbReference type="Proteomes" id="UP000472270"/>
    </source>
</evidence>
<keyword evidence="1" id="KW-0949">S-adenosyl-L-methionine</keyword>
<reference evidence="2" key="2">
    <citation type="submission" date="2025-09" db="UniProtKB">
        <authorList>
            <consortium name="Ensembl"/>
        </authorList>
    </citation>
    <scope>IDENTIFICATION</scope>
</reference>
<organism evidence="2 3">
    <name type="scientific">Sinocyclocheilus rhinocerous</name>
    <dbReference type="NCBI Taxonomy" id="307959"/>
    <lineage>
        <taxon>Eukaryota</taxon>
        <taxon>Metazoa</taxon>
        <taxon>Chordata</taxon>
        <taxon>Craniata</taxon>
        <taxon>Vertebrata</taxon>
        <taxon>Euteleostomi</taxon>
        <taxon>Actinopterygii</taxon>
        <taxon>Neopterygii</taxon>
        <taxon>Teleostei</taxon>
        <taxon>Ostariophysi</taxon>
        <taxon>Cypriniformes</taxon>
        <taxon>Cyprinidae</taxon>
        <taxon>Cyprininae</taxon>
        <taxon>Sinocyclocheilus</taxon>
    </lineage>
</organism>
<dbReference type="Proteomes" id="UP000472270">
    <property type="component" value="Unassembled WGS sequence"/>
</dbReference>
<accession>A0A673NIA7</accession>
<dbReference type="GO" id="GO:0106050">
    <property type="term" value="F:tRNA 2'-O-methyltransferase activity"/>
    <property type="evidence" value="ECO:0007669"/>
    <property type="project" value="UniProtKB-UniRule"/>
</dbReference>
<keyword evidence="1" id="KW-0489">Methyltransferase</keyword>
<comment type="catalytic activity">
    <reaction evidence="1">
        <text>cytidine(4) in tRNA(Pro) + S-adenosyl-L-methionine = 2'-O-methylcytidine(4) in tRNA(Pro) + S-adenosyl-L-homocysteine + H(+)</text>
        <dbReference type="Rhea" id="RHEA:32767"/>
        <dbReference type="Rhea" id="RHEA-COMP:10397"/>
        <dbReference type="Rhea" id="RHEA-COMP:10398"/>
        <dbReference type="ChEBI" id="CHEBI:15378"/>
        <dbReference type="ChEBI" id="CHEBI:57856"/>
        <dbReference type="ChEBI" id="CHEBI:59789"/>
        <dbReference type="ChEBI" id="CHEBI:74495"/>
        <dbReference type="ChEBI" id="CHEBI:82748"/>
        <dbReference type="EC" id="2.1.1.225"/>
    </reaction>
</comment>
<dbReference type="PANTHER" id="PTHR12998">
    <property type="entry name" value="TRNA:M(4)X MODIFICATION ENZYME TRM13 HOMOLOG"/>
    <property type="match status" value="1"/>
</dbReference>
<protein>
    <recommendedName>
        <fullName evidence="1">tRNA:m(4)X modification enzyme TRM13</fullName>
        <ecNumber evidence="1">2.1.1.225</ecNumber>
    </recommendedName>
</protein>
<proteinExistence type="inferred from homology"/>
<evidence type="ECO:0000256" key="1">
    <source>
        <dbReference type="RuleBase" id="RU367103"/>
    </source>
</evidence>
<name>A0A673NIA7_9TELE</name>
<keyword evidence="1" id="KW-0863">Zinc-finger</keyword>
<dbReference type="EC" id="2.1.1.225" evidence="1"/>
<comment type="catalytic activity">
    <reaction evidence="1">
        <text>cytidine(4) in tRNA(Gly)(GCC) + S-adenosyl-L-methionine = 2'-O-methylcytidine(4) in tRNA(Gly)(GCC) + S-adenosyl-L-homocysteine + H(+)</text>
        <dbReference type="Rhea" id="RHEA:43192"/>
        <dbReference type="Rhea" id="RHEA-COMP:10399"/>
        <dbReference type="Rhea" id="RHEA-COMP:10400"/>
        <dbReference type="ChEBI" id="CHEBI:15378"/>
        <dbReference type="ChEBI" id="CHEBI:57856"/>
        <dbReference type="ChEBI" id="CHEBI:59789"/>
        <dbReference type="ChEBI" id="CHEBI:74495"/>
        <dbReference type="ChEBI" id="CHEBI:82748"/>
        <dbReference type="EC" id="2.1.1.225"/>
    </reaction>
</comment>
<sequence>MIVGSGKTFCGEHANAVYFELLCLLYSKIFSPDLNSTVFEDHLAKHLKKCNSKEKPKPIYYVKDINAGSANEDEPIEEVIVLILTCLPVSSGLNTKLVENIISHSALHEPLSDPKNGDSAFKHLKQQVKHSRTAKAHILYINSLCYILILKKCYPVSQASILGNMEVLEQLH</sequence>
<evidence type="ECO:0000313" key="2">
    <source>
        <dbReference type="Ensembl" id="ENSSRHP00000103409.1"/>
    </source>
</evidence>
<dbReference type="Ensembl" id="ENSSRHT00000106189.1">
    <property type="protein sequence ID" value="ENSSRHP00000103409.1"/>
    <property type="gene ID" value="ENSSRHG00000050589.1"/>
</dbReference>
<keyword evidence="1" id="KW-0862">Zinc</keyword>
<dbReference type="PANTHER" id="PTHR12998:SF0">
    <property type="entry name" value="TRNA:M(4)X MODIFICATION ENZYME TRM13 HOMOLOG"/>
    <property type="match status" value="1"/>
</dbReference>
<dbReference type="InterPro" id="IPR039044">
    <property type="entry name" value="Trm13"/>
</dbReference>
<comment type="function">
    <text evidence="1">tRNA methylase which 2'-O-methylates cytidine(4) in tRNA(Pro) and tRNA(Gly)(GCC), and adenosine(4) in tRNA(His).</text>
</comment>
<keyword evidence="1" id="KW-0808">Transferase</keyword>
<keyword evidence="1" id="KW-0479">Metal-binding</keyword>
<dbReference type="AlphaFoldDB" id="A0A673NIA7"/>
<keyword evidence="3" id="KW-1185">Reference proteome</keyword>
<reference evidence="2" key="1">
    <citation type="submission" date="2025-08" db="UniProtKB">
        <authorList>
            <consortium name="Ensembl"/>
        </authorList>
    </citation>
    <scope>IDENTIFICATION</scope>
</reference>